<dbReference type="OrthoDB" id="3795483at2759"/>
<feature type="region of interest" description="Disordered" evidence="1">
    <location>
        <begin position="41"/>
        <end position="79"/>
    </location>
</feature>
<gene>
    <name evidence="2" type="ORF">CC78DRAFT_575643</name>
</gene>
<organism evidence="2 3">
    <name type="scientific">Lojkania enalia</name>
    <dbReference type="NCBI Taxonomy" id="147567"/>
    <lineage>
        <taxon>Eukaryota</taxon>
        <taxon>Fungi</taxon>
        <taxon>Dikarya</taxon>
        <taxon>Ascomycota</taxon>
        <taxon>Pezizomycotina</taxon>
        <taxon>Dothideomycetes</taxon>
        <taxon>Pleosporomycetidae</taxon>
        <taxon>Pleosporales</taxon>
        <taxon>Pleosporales incertae sedis</taxon>
        <taxon>Lojkania</taxon>
    </lineage>
</organism>
<name>A0A9P4KJJ1_9PLEO</name>
<comment type="caution">
    <text evidence="2">The sequence shown here is derived from an EMBL/GenBank/DDBJ whole genome shotgun (WGS) entry which is preliminary data.</text>
</comment>
<protein>
    <submittedName>
        <fullName evidence="2">Uncharacterized protein</fullName>
    </submittedName>
</protein>
<evidence type="ECO:0000313" key="2">
    <source>
        <dbReference type="EMBL" id="KAF2268660.1"/>
    </source>
</evidence>
<proteinExistence type="predicted"/>
<accession>A0A9P4KJJ1</accession>
<reference evidence="3" key="1">
    <citation type="journal article" date="2020" name="Stud. Mycol.">
        <title>101 Dothideomycetes genomes: A test case for predicting lifestyles and emergence of pathogens.</title>
        <authorList>
            <person name="Haridas S."/>
            <person name="Albert R."/>
            <person name="Binder M."/>
            <person name="Bloem J."/>
            <person name="LaButti K."/>
            <person name="Salamov A."/>
            <person name="Andreopoulos B."/>
            <person name="Baker S."/>
            <person name="Barry K."/>
            <person name="Bills G."/>
            <person name="Bluhm B."/>
            <person name="Cannon C."/>
            <person name="Castanera R."/>
            <person name="Culley D."/>
            <person name="Daum C."/>
            <person name="Ezra D."/>
            <person name="Gonzalez J."/>
            <person name="Henrissat B."/>
            <person name="Kuo A."/>
            <person name="Liang C."/>
            <person name="Lipzen A."/>
            <person name="Lutzoni F."/>
            <person name="Magnuson J."/>
            <person name="Mondo S."/>
            <person name="Nolan M."/>
            <person name="Ohm R."/>
            <person name="Pangilinan J."/>
            <person name="Park H.-J."/>
            <person name="Ramirez L."/>
            <person name="Alfaro M."/>
            <person name="Sun H."/>
            <person name="Tritt A."/>
            <person name="Yoshinaga Y."/>
            <person name="Zwiers L.-H."/>
            <person name="Turgeon B."/>
            <person name="Goodwin S."/>
            <person name="Spatafora J."/>
            <person name="Crous P."/>
            <person name="Grigoriev I."/>
        </authorList>
    </citation>
    <scope>NUCLEOTIDE SEQUENCE [LARGE SCALE GENOMIC DNA]</scope>
    <source>
        <strain evidence="3">CBS 304.66</strain>
    </source>
</reference>
<keyword evidence="3" id="KW-1185">Reference proteome</keyword>
<dbReference type="AlphaFoldDB" id="A0A9P4KJJ1"/>
<dbReference type="Proteomes" id="UP000800093">
    <property type="component" value="Unassembled WGS sequence"/>
</dbReference>
<evidence type="ECO:0000313" key="3">
    <source>
        <dbReference type="Proteomes" id="UP000800093"/>
    </source>
</evidence>
<feature type="compositionally biased region" description="Polar residues" evidence="1">
    <location>
        <begin position="41"/>
        <end position="58"/>
    </location>
</feature>
<evidence type="ECO:0000256" key="1">
    <source>
        <dbReference type="SAM" id="MobiDB-lite"/>
    </source>
</evidence>
<sequence>MFITIAFICASAHSPPHLESGVCSQAAFGIRPQALFPARSTFSRQQFTQQAQTSSGQPDRSKAHRRRSTLPLPPPRSLAAGSLTHTLLFVLSLSPSQSSASATNNRA</sequence>
<dbReference type="EMBL" id="ML986585">
    <property type="protein sequence ID" value="KAF2268660.1"/>
    <property type="molecule type" value="Genomic_DNA"/>
</dbReference>